<dbReference type="InterPro" id="IPR046096">
    <property type="entry name" value="DUF6114"/>
</dbReference>
<feature type="compositionally biased region" description="Gly residues" evidence="1">
    <location>
        <begin position="203"/>
        <end position="212"/>
    </location>
</feature>
<accession>A0ABV3DE09</accession>
<keyword evidence="2" id="KW-1133">Transmembrane helix</keyword>
<dbReference type="EMBL" id="JBEZFP010000020">
    <property type="protein sequence ID" value="MEU8133983.1"/>
    <property type="molecule type" value="Genomic_DNA"/>
</dbReference>
<sequence length="396" mass="39621">MQPGPWLDRHLPFPKERRALRRWRRTRPFWGGVYLIAGGLEIMLIPMSPLSILITLGVGGLAALAIGSVLVFAGLCLWFLPAQRHFVSLVALVASVVSFAATNLGGFLVGMALGVLGSSMGFGWRPTKPHGGSAGLGGDASGPDDAASGDGRGTGDRAAGAGAAGAAGDGGVANGGDGAAGVGGAGVGGASDGSLPGERTSKRGGGPGEGRAGAAGVALAVPLLLVAASLGPGAGKAVASDTGCGRGGECVRPTLAAVSEAVTVGANPPTVTSSFFAPIGFAFAGVTEVPTVGGARRVLVLRMNAASLRDYRLRTRDGGPVYAIDADQLDLNGDVTIYVTRLYGCIEGLLCLTFSAEGLPLPPIIPPFVFMTRVEAEQALVTADRIGTDNLAIRAG</sequence>
<gene>
    <name evidence="3" type="ORF">AB0C36_10770</name>
</gene>
<feature type="transmembrane region" description="Helical" evidence="2">
    <location>
        <begin position="28"/>
        <end position="46"/>
    </location>
</feature>
<feature type="transmembrane region" description="Helical" evidence="2">
    <location>
        <begin position="52"/>
        <end position="80"/>
    </location>
</feature>
<dbReference type="RefSeq" id="WP_358352276.1">
    <property type="nucleotide sequence ID" value="NZ_JBEZFP010000020.1"/>
</dbReference>
<keyword evidence="4" id="KW-1185">Reference proteome</keyword>
<feature type="transmembrane region" description="Helical" evidence="2">
    <location>
        <begin position="87"/>
        <end position="116"/>
    </location>
</feature>
<comment type="caution">
    <text evidence="3">The sequence shown here is derived from an EMBL/GenBank/DDBJ whole genome shotgun (WGS) entry which is preliminary data.</text>
</comment>
<evidence type="ECO:0000313" key="4">
    <source>
        <dbReference type="Proteomes" id="UP001551482"/>
    </source>
</evidence>
<evidence type="ECO:0000256" key="1">
    <source>
        <dbReference type="SAM" id="MobiDB-lite"/>
    </source>
</evidence>
<feature type="region of interest" description="Disordered" evidence="1">
    <location>
        <begin position="131"/>
        <end position="161"/>
    </location>
</feature>
<dbReference type="Proteomes" id="UP001551482">
    <property type="component" value="Unassembled WGS sequence"/>
</dbReference>
<organism evidence="3 4">
    <name type="scientific">Streptodolium elevatio</name>
    <dbReference type="NCBI Taxonomy" id="3157996"/>
    <lineage>
        <taxon>Bacteria</taxon>
        <taxon>Bacillati</taxon>
        <taxon>Actinomycetota</taxon>
        <taxon>Actinomycetes</taxon>
        <taxon>Kitasatosporales</taxon>
        <taxon>Streptomycetaceae</taxon>
        <taxon>Streptodolium</taxon>
    </lineage>
</organism>
<keyword evidence="2" id="KW-0472">Membrane</keyword>
<name>A0ABV3DE09_9ACTN</name>
<dbReference type="Pfam" id="PF19609">
    <property type="entry name" value="DUF6114"/>
    <property type="match status" value="1"/>
</dbReference>
<proteinExistence type="predicted"/>
<keyword evidence="2" id="KW-0812">Transmembrane</keyword>
<evidence type="ECO:0000256" key="2">
    <source>
        <dbReference type="SAM" id="Phobius"/>
    </source>
</evidence>
<evidence type="ECO:0000313" key="3">
    <source>
        <dbReference type="EMBL" id="MEU8133983.1"/>
    </source>
</evidence>
<feature type="region of interest" description="Disordered" evidence="1">
    <location>
        <begin position="189"/>
        <end position="212"/>
    </location>
</feature>
<protein>
    <submittedName>
        <fullName evidence="3">DUF6114 domain-containing protein</fullName>
    </submittedName>
</protein>
<reference evidence="3 4" key="1">
    <citation type="submission" date="2024-06" db="EMBL/GenBank/DDBJ databases">
        <title>The Natural Products Discovery Center: Release of the First 8490 Sequenced Strains for Exploring Actinobacteria Biosynthetic Diversity.</title>
        <authorList>
            <person name="Kalkreuter E."/>
            <person name="Kautsar S.A."/>
            <person name="Yang D."/>
            <person name="Bader C.D."/>
            <person name="Teijaro C.N."/>
            <person name="Fluegel L."/>
            <person name="Davis C.M."/>
            <person name="Simpson J.R."/>
            <person name="Lauterbach L."/>
            <person name="Steele A.D."/>
            <person name="Gui C."/>
            <person name="Meng S."/>
            <person name="Li G."/>
            <person name="Viehrig K."/>
            <person name="Ye F."/>
            <person name="Su P."/>
            <person name="Kiefer A.F."/>
            <person name="Nichols A."/>
            <person name="Cepeda A.J."/>
            <person name="Yan W."/>
            <person name="Fan B."/>
            <person name="Jiang Y."/>
            <person name="Adhikari A."/>
            <person name="Zheng C.-J."/>
            <person name="Schuster L."/>
            <person name="Cowan T.M."/>
            <person name="Smanski M.J."/>
            <person name="Chevrette M.G."/>
            <person name="De Carvalho L.P.S."/>
            <person name="Shen B."/>
        </authorList>
    </citation>
    <scope>NUCLEOTIDE SEQUENCE [LARGE SCALE GENOMIC DNA]</scope>
    <source>
        <strain evidence="3 4">NPDC048946</strain>
    </source>
</reference>